<organism evidence="3 4">
    <name type="scientific">Streptococcus pneumoniae</name>
    <dbReference type="NCBI Taxonomy" id="1313"/>
    <lineage>
        <taxon>Bacteria</taxon>
        <taxon>Bacillati</taxon>
        <taxon>Bacillota</taxon>
        <taxon>Bacilli</taxon>
        <taxon>Lactobacillales</taxon>
        <taxon>Streptococcaceae</taxon>
        <taxon>Streptococcus</taxon>
    </lineage>
</organism>
<comment type="caution">
    <text evidence="3">The sequence shown here is derived from an EMBL/GenBank/DDBJ whole genome shotgun (WGS) entry which is preliminary data.</text>
</comment>
<gene>
    <name evidence="3" type="ORF">GM536_11380</name>
</gene>
<evidence type="ECO:0000313" key="4">
    <source>
        <dbReference type="Proteomes" id="UP000437160"/>
    </source>
</evidence>
<feature type="coiled-coil region" evidence="1">
    <location>
        <begin position="121"/>
        <end position="158"/>
    </location>
</feature>
<dbReference type="Proteomes" id="UP000437160">
    <property type="component" value="Unassembled WGS sequence"/>
</dbReference>
<feature type="coiled-coil region" evidence="1">
    <location>
        <begin position="23"/>
        <end position="85"/>
    </location>
</feature>
<proteinExistence type="predicted"/>
<dbReference type="Gene3D" id="1.10.287.1490">
    <property type="match status" value="1"/>
</dbReference>
<reference evidence="3 4" key="1">
    <citation type="submission" date="2019-11" db="EMBL/GenBank/DDBJ databases">
        <title>Growth characteristics of pneumococcus vary with the chemical composition of the capsule and with environmental conditions.</title>
        <authorList>
            <person name="Tothpal A."/>
            <person name="Desobry K."/>
            <person name="Joshi S."/>
            <person name="Wyllie A.L."/>
            <person name="Weinberger D.M."/>
        </authorList>
    </citation>
    <scope>NUCLEOTIDE SEQUENCE [LARGE SCALE GENOMIC DNA]</scope>
    <source>
        <strain evidence="4">pnumococcus19F</strain>
    </source>
</reference>
<feature type="region of interest" description="Disordered" evidence="2">
    <location>
        <begin position="165"/>
        <end position="188"/>
    </location>
</feature>
<accession>A0A6I3UVX1</accession>
<dbReference type="EMBL" id="WNIA01000154">
    <property type="protein sequence ID" value="MTV99623.1"/>
    <property type="molecule type" value="Genomic_DNA"/>
</dbReference>
<dbReference type="AlphaFoldDB" id="A0A6I3UVX1"/>
<sequence length="188" mass="20721">MAGNIKGIKIEIDGDTQPLQKALKNVNKAATDASQELRQIDKALKFDTGNVTLLTQKQEVLQKQVSTTKEKLETLRQAQSQVEQQFKNGDIGADQYRAFQREVEVTQNVLKGYEGKLANVNQALNENGSATQNNKNQLKELQNEQSQLASEMVKVTSSFKLQESALGSNASEAERNALAQKKIGAQSE</sequence>
<name>A0A6I3UVX1_STREE</name>
<evidence type="ECO:0000313" key="3">
    <source>
        <dbReference type="EMBL" id="MTV99623.1"/>
    </source>
</evidence>
<feature type="non-terminal residue" evidence="3">
    <location>
        <position position="188"/>
    </location>
</feature>
<evidence type="ECO:0000256" key="1">
    <source>
        <dbReference type="SAM" id="Coils"/>
    </source>
</evidence>
<evidence type="ECO:0000256" key="2">
    <source>
        <dbReference type="SAM" id="MobiDB-lite"/>
    </source>
</evidence>
<protein>
    <submittedName>
        <fullName evidence="3">Phage tail tape measure protein</fullName>
    </submittedName>
</protein>
<keyword evidence="1" id="KW-0175">Coiled coil</keyword>